<dbReference type="EMBL" id="JAAAIM010000233">
    <property type="protein sequence ID" value="KAG0291611.1"/>
    <property type="molecule type" value="Genomic_DNA"/>
</dbReference>
<reference evidence="1 2" key="1">
    <citation type="journal article" date="2020" name="Fungal Divers.">
        <title>Resolving the Mortierellaceae phylogeny through synthesis of multi-gene phylogenetics and phylogenomics.</title>
        <authorList>
            <person name="Vandepol N."/>
            <person name="Liber J."/>
            <person name="Desiro A."/>
            <person name="Na H."/>
            <person name="Kennedy M."/>
            <person name="Barry K."/>
            <person name="Grigoriev I.V."/>
            <person name="Miller A.N."/>
            <person name="O'Donnell K."/>
            <person name="Stajich J.E."/>
            <person name="Bonito G."/>
        </authorList>
    </citation>
    <scope>NUCLEOTIDE SEQUENCE [LARGE SCALE GENOMIC DNA]</scope>
    <source>
        <strain evidence="1 2">AD045</strain>
    </source>
</reference>
<dbReference type="Proteomes" id="UP001194696">
    <property type="component" value="Unassembled WGS sequence"/>
</dbReference>
<evidence type="ECO:0000313" key="2">
    <source>
        <dbReference type="Proteomes" id="UP001194696"/>
    </source>
</evidence>
<feature type="non-terminal residue" evidence="1">
    <location>
        <position position="1"/>
    </location>
</feature>
<protein>
    <submittedName>
        <fullName evidence="1">Uncharacterized protein</fullName>
    </submittedName>
</protein>
<proteinExistence type="predicted"/>
<sequence length="180" mass="20271">AILGLLSSRKLWGLALSNINYFGLRTSQLSSSQAPSCLRSFQFLQRITAVNEPRLIEVLTHSPGIVDLRLGSFNYFSEGCPNLSRSIDAVNFRQLQELSIFQMTFDWSAEAVLAARSDEFSEELLVKYAYLEHIGKQEIHLEESQSLQGTEYRLARGRIQAIGMMRQSEEYSHSIFGGGS</sequence>
<gene>
    <name evidence="1" type="ORF">BGZ96_005041</name>
</gene>
<keyword evidence="2" id="KW-1185">Reference proteome</keyword>
<organism evidence="1 2">
    <name type="scientific">Linnemannia gamsii</name>
    <dbReference type="NCBI Taxonomy" id="64522"/>
    <lineage>
        <taxon>Eukaryota</taxon>
        <taxon>Fungi</taxon>
        <taxon>Fungi incertae sedis</taxon>
        <taxon>Mucoromycota</taxon>
        <taxon>Mortierellomycotina</taxon>
        <taxon>Mortierellomycetes</taxon>
        <taxon>Mortierellales</taxon>
        <taxon>Mortierellaceae</taxon>
        <taxon>Linnemannia</taxon>
    </lineage>
</organism>
<evidence type="ECO:0000313" key="1">
    <source>
        <dbReference type="EMBL" id="KAG0291611.1"/>
    </source>
</evidence>
<comment type="caution">
    <text evidence="1">The sequence shown here is derived from an EMBL/GenBank/DDBJ whole genome shotgun (WGS) entry which is preliminary data.</text>
</comment>
<name>A0ABQ7K6I4_9FUNG</name>
<accession>A0ABQ7K6I4</accession>